<keyword evidence="8" id="KW-1185">Reference proteome</keyword>
<feature type="transmembrane region" description="Helical" evidence="5">
    <location>
        <begin position="41"/>
        <end position="65"/>
    </location>
</feature>
<evidence type="ECO:0000256" key="4">
    <source>
        <dbReference type="ARBA" id="ARBA00023136"/>
    </source>
</evidence>
<dbReference type="InterPro" id="IPR036259">
    <property type="entry name" value="MFS_trans_sf"/>
</dbReference>
<sequence length="435" mass="43713">MAVGPGGGTMDGQDAPSGTRVVLPAPGVAASPTAPGRAGPLLCWLVVVIAGYHLVVLGATIPSLIRFGVLGFTPAAATLAATASVAGMAVGAAAQSRSGTRHGRRQTLAVAVATSSAGLLLTPLAPDVTVFVLLRLLGGLGLGLGLPVVLGVAAERGVRRLRAGAWVSTGYHAGAVAAAVLGLVLLPDWRPLFVLGGVAGLVLLPLLALWRPVPAGSTRPARGHEPSVRALVSWQHRWVGVASVVASFMALALVHGLNTWLPTLMRAAGHDRATSLQLLLVLNVGAALGLLGVAAVSQRLGGRRAVLLYFGLAAVGLALLGSPGSEVWQLVVVVLLTGAVVASTQALIQTYVARVVPPETRTAANGLVTGLGRVGAVAGVLGTGLLISSGLADPWAFHLLSAVALLGVLVMVVMTPRTVELAVARPAVDSRVSAG</sequence>
<feature type="transmembrane region" description="Helical" evidence="5">
    <location>
        <begin position="131"/>
        <end position="153"/>
    </location>
</feature>
<comment type="caution">
    <text evidence="7">The sequence shown here is derived from an EMBL/GenBank/DDBJ whole genome shotgun (WGS) entry which is preliminary data.</text>
</comment>
<proteinExistence type="predicted"/>
<dbReference type="PANTHER" id="PTHR23508:SF10">
    <property type="entry name" value="CARBOXYLIC ACID TRANSPORTER PROTEIN HOMOLOG"/>
    <property type="match status" value="1"/>
</dbReference>
<comment type="subcellular location">
    <subcellularLocation>
        <location evidence="1">Cell membrane</location>
        <topology evidence="1">Multi-pass membrane protein</topology>
    </subcellularLocation>
</comment>
<dbReference type="SUPFAM" id="SSF103473">
    <property type="entry name" value="MFS general substrate transporter"/>
    <property type="match status" value="1"/>
</dbReference>
<evidence type="ECO:0000313" key="8">
    <source>
        <dbReference type="Proteomes" id="UP000435304"/>
    </source>
</evidence>
<feature type="transmembrane region" description="Helical" evidence="5">
    <location>
        <begin position="395"/>
        <end position="415"/>
    </location>
</feature>
<evidence type="ECO:0000256" key="3">
    <source>
        <dbReference type="ARBA" id="ARBA00022989"/>
    </source>
</evidence>
<dbReference type="PANTHER" id="PTHR23508">
    <property type="entry name" value="CARBOXYLIC ACID TRANSPORTER PROTEIN HOMOLOG"/>
    <property type="match status" value="1"/>
</dbReference>
<reference evidence="7 8" key="1">
    <citation type="submission" date="2019-12" db="EMBL/GenBank/DDBJ databases">
        <title>Auraticoccus cholistani sp. nov., an actinomycete isolated from soil of Cholistan desert.</title>
        <authorList>
            <person name="Cheema M.T."/>
        </authorList>
    </citation>
    <scope>NUCLEOTIDE SEQUENCE [LARGE SCALE GENOMIC DNA]</scope>
    <source>
        <strain evidence="7 8">F435</strain>
    </source>
</reference>
<name>A0A6A9UXE1_9ACTN</name>
<organism evidence="7 8">
    <name type="scientific">Auraticoccus cholistanensis</name>
    <dbReference type="NCBI Taxonomy" id="2656650"/>
    <lineage>
        <taxon>Bacteria</taxon>
        <taxon>Bacillati</taxon>
        <taxon>Actinomycetota</taxon>
        <taxon>Actinomycetes</taxon>
        <taxon>Propionibacteriales</taxon>
        <taxon>Propionibacteriaceae</taxon>
        <taxon>Auraticoccus</taxon>
    </lineage>
</organism>
<keyword evidence="3 5" id="KW-1133">Transmembrane helix</keyword>
<dbReference type="Gene3D" id="1.20.1250.20">
    <property type="entry name" value="MFS general substrate transporter like domains"/>
    <property type="match status" value="2"/>
</dbReference>
<dbReference type="InterPro" id="IPR020846">
    <property type="entry name" value="MFS_dom"/>
</dbReference>
<feature type="transmembrane region" description="Helical" evidence="5">
    <location>
        <begin position="327"/>
        <end position="352"/>
    </location>
</feature>
<feature type="transmembrane region" description="Helical" evidence="5">
    <location>
        <begin position="305"/>
        <end position="321"/>
    </location>
</feature>
<feature type="transmembrane region" description="Helical" evidence="5">
    <location>
        <begin position="238"/>
        <end position="257"/>
    </location>
</feature>
<evidence type="ECO:0000256" key="1">
    <source>
        <dbReference type="ARBA" id="ARBA00004651"/>
    </source>
</evidence>
<feature type="transmembrane region" description="Helical" evidence="5">
    <location>
        <begin position="277"/>
        <end position="296"/>
    </location>
</feature>
<feature type="transmembrane region" description="Helical" evidence="5">
    <location>
        <begin position="106"/>
        <end position="125"/>
    </location>
</feature>
<evidence type="ECO:0000259" key="6">
    <source>
        <dbReference type="PROSITE" id="PS50850"/>
    </source>
</evidence>
<dbReference type="Pfam" id="PF07690">
    <property type="entry name" value="MFS_1"/>
    <property type="match status" value="1"/>
</dbReference>
<keyword evidence="2 5" id="KW-0812">Transmembrane</keyword>
<dbReference type="GO" id="GO:0005886">
    <property type="term" value="C:plasma membrane"/>
    <property type="evidence" value="ECO:0007669"/>
    <property type="project" value="UniProtKB-SubCell"/>
</dbReference>
<dbReference type="GO" id="GO:0046943">
    <property type="term" value="F:carboxylic acid transmembrane transporter activity"/>
    <property type="evidence" value="ECO:0007669"/>
    <property type="project" value="TreeGrafter"/>
</dbReference>
<dbReference type="PROSITE" id="PS50850">
    <property type="entry name" value="MFS"/>
    <property type="match status" value="1"/>
</dbReference>
<evidence type="ECO:0000256" key="5">
    <source>
        <dbReference type="SAM" id="Phobius"/>
    </source>
</evidence>
<feature type="transmembrane region" description="Helical" evidence="5">
    <location>
        <begin position="364"/>
        <end position="389"/>
    </location>
</feature>
<dbReference type="InterPro" id="IPR011701">
    <property type="entry name" value="MFS"/>
</dbReference>
<protein>
    <submittedName>
        <fullName evidence="7">MFS transporter</fullName>
    </submittedName>
</protein>
<accession>A0A6A9UXE1</accession>
<feature type="domain" description="Major facilitator superfamily (MFS) profile" evidence="6">
    <location>
        <begin position="39"/>
        <end position="419"/>
    </location>
</feature>
<feature type="transmembrane region" description="Helical" evidence="5">
    <location>
        <begin position="165"/>
        <end position="186"/>
    </location>
</feature>
<dbReference type="Proteomes" id="UP000435304">
    <property type="component" value="Unassembled WGS sequence"/>
</dbReference>
<evidence type="ECO:0000313" key="7">
    <source>
        <dbReference type="EMBL" id="MVA76312.1"/>
    </source>
</evidence>
<feature type="transmembrane region" description="Helical" evidence="5">
    <location>
        <begin position="71"/>
        <end position="94"/>
    </location>
</feature>
<keyword evidence="4 5" id="KW-0472">Membrane</keyword>
<feature type="transmembrane region" description="Helical" evidence="5">
    <location>
        <begin position="192"/>
        <end position="210"/>
    </location>
</feature>
<gene>
    <name evidence="7" type="ORF">GC722_09790</name>
</gene>
<evidence type="ECO:0000256" key="2">
    <source>
        <dbReference type="ARBA" id="ARBA00022692"/>
    </source>
</evidence>
<dbReference type="AlphaFoldDB" id="A0A6A9UXE1"/>
<dbReference type="EMBL" id="WPCU01000005">
    <property type="protein sequence ID" value="MVA76312.1"/>
    <property type="molecule type" value="Genomic_DNA"/>
</dbReference>